<feature type="transmembrane region" description="Helical" evidence="1">
    <location>
        <begin position="46"/>
        <end position="72"/>
    </location>
</feature>
<dbReference type="OrthoDB" id="4954985at2"/>
<keyword evidence="1" id="KW-1133">Transmembrane helix</keyword>
<comment type="caution">
    <text evidence="2">The sequence shown here is derived from an EMBL/GenBank/DDBJ whole genome shotgun (WGS) entry which is preliminary data.</text>
</comment>
<evidence type="ECO:0000313" key="3">
    <source>
        <dbReference type="Proteomes" id="UP000323454"/>
    </source>
</evidence>
<dbReference type="Pfam" id="PF26606">
    <property type="entry name" value="SCO4848"/>
    <property type="match status" value="1"/>
</dbReference>
<accession>A0A5B2XL38</accession>
<proteinExistence type="predicted"/>
<gene>
    <name evidence="2" type="ORF">F0L68_05635</name>
</gene>
<name>A0A5B2XL38_9PSEU</name>
<feature type="transmembrane region" description="Helical" evidence="1">
    <location>
        <begin position="7"/>
        <end position="26"/>
    </location>
</feature>
<organism evidence="2 3">
    <name type="scientific">Solihabitans fulvus</name>
    <dbReference type="NCBI Taxonomy" id="1892852"/>
    <lineage>
        <taxon>Bacteria</taxon>
        <taxon>Bacillati</taxon>
        <taxon>Actinomycetota</taxon>
        <taxon>Actinomycetes</taxon>
        <taxon>Pseudonocardiales</taxon>
        <taxon>Pseudonocardiaceae</taxon>
        <taxon>Solihabitans</taxon>
    </lineage>
</organism>
<dbReference type="NCBIfam" id="NF046117">
    <property type="entry name" value="SCO4848_fam"/>
    <property type="match status" value="1"/>
</dbReference>
<dbReference type="RefSeq" id="WP_149848392.1">
    <property type="nucleotide sequence ID" value="NZ_VUOB01000010.1"/>
</dbReference>
<dbReference type="Proteomes" id="UP000323454">
    <property type="component" value="Unassembled WGS sequence"/>
</dbReference>
<keyword evidence="3" id="KW-1185">Reference proteome</keyword>
<dbReference type="EMBL" id="VUOB01000010">
    <property type="protein sequence ID" value="KAA2264588.1"/>
    <property type="molecule type" value="Genomic_DNA"/>
</dbReference>
<reference evidence="2 3" key="2">
    <citation type="submission" date="2019-09" db="EMBL/GenBank/DDBJ databases">
        <authorList>
            <person name="Jin C."/>
        </authorList>
    </citation>
    <scope>NUCLEOTIDE SEQUENCE [LARGE SCALE GENOMIC DNA]</scope>
    <source>
        <strain evidence="2 3">AN110305</strain>
    </source>
</reference>
<sequence>MKLSRGMSLFLLAFGVWSWVIWPTFLSNIWKDSRSWDAAGGATGFFTVHLVLVLVSLTLGTVIGVLGLRGVLAARAASR</sequence>
<dbReference type="InterPro" id="IPR058061">
    <property type="entry name" value="SCO4848-like"/>
</dbReference>
<evidence type="ECO:0000313" key="2">
    <source>
        <dbReference type="EMBL" id="KAA2264588.1"/>
    </source>
</evidence>
<evidence type="ECO:0008006" key="4">
    <source>
        <dbReference type="Google" id="ProtNLM"/>
    </source>
</evidence>
<protein>
    <recommendedName>
        <fullName evidence="4">Integral membrane protein</fullName>
    </recommendedName>
</protein>
<reference evidence="2 3" key="1">
    <citation type="submission" date="2019-09" db="EMBL/GenBank/DDBJ databases">
        <title>Goodfellowia gen. nov., a new genus of the Pseudonocardineae related to Actinoalloteichus, containing Goodfellowia coeruleoviolacea gen. nov., comb. nov. gen. nov., comb. nov.</title>
        <authorList>
            <person name="Labeda D."/>
        </authorList>
    </citation>
    <scope>NUCLEOTIDE SEQUENCE [LARGE SCALE GENOMIC DNA]</scope>
    <source>
        <strain evidence="2 3">AN110305</strain>
    </source>
</reference>
<keyword evidence="1" id="KW-0812">Transmembrane</keyword>
<keyword evidence="1" id="KW-0472">Membrane</keyword>
<evidence type="ECO:0000256" key="1">
    <source>
        <dbReference type="SAM" id="Phobius"/>
    </source>
</evidence>
<dbReference type="AlphaFoldDB" id="A0A5B2XL38"/>